<feature type="transmembrane region" description="Helical" evidence="1">
    <location>
        <begin position="96"/>
        <end position="114"/>
    </location>
</feature>
<keyword evidence="1" id="KW-1133">Transmembrane helix</keyword>
<organism evidence="2 3">
    <name type="scientific">Hydrococcus rivularis NIES-593</name>
    <dbReference type="NCBI Taxonomy" id="1921803"/>
    <lineage>
        <taxon>Bacteria</taxon>
        <taxon>Bacillati</taxon>
        <taxon>Cyanobacteriota</taxon>
        <taxon>Cyanophyceae</taxon>
        <taxon>Pleurocapsales</taxon>
        <taxon>Hydrococcaceae</taxon>
        <taxon>Hydrococcus</taxon>
    </lineage>
</organism>
<feature type="transmembrane region" description="Helical" evidence="1">
    <location>
        <begin position="160"/>
        <end position="181"/>
    </location>
</feature>
<feature type="transmembrane region" description="Helical" evidence="1">
    <location>
        <begin position="188"/>
        <end position="205"/>
    </location>
</feature>
<proteinExistence type="predicted"/>
<dbReference type="Proteomes" id="UP000186868">
    <property type="component" value="Unassembled WGS sequence"/>
</dbReference>
<protein>
    <recommendedName>
        <fullName evidence="4">Membrane-anchored protein</fullName>
    </recommendedName>
</protein>
<evidence type="ECO:0000313" key="2">
    <source>
        <dbReference type="EMBL" id="OKH21347.1"/>
    </source>
</evidence>
<feature type="transmembrane region" description="Helical" evidence="1">
    <location>
        <begin position="134"/>
        <end position="154"/>
    </location>
</feature>
<name>A0A1U7HCN2_9CYAN</name>
<dbReference type="AlphaFoldDB" id="A0A1U7HCN2"/>
<accession>A0A1U7HCN2</accession>
<keyword evidence="1" id="KW-0472">Membrane</keyword>
<keyword evidence="1" id="KW-0812">Transmembrane</keyword>
<dbReference type="EMBL" id="MRCB01000021">
    <property type="protein sequence ID" value="OKH21347.1"/>
    <property type="molecule type" value="Genomic_DNA"/>
</dbReference>
<dbReference type="Pfam" id="PF03988">
    <property type="entry name" value="DUF347"/>
    <property type="match status" value="4"/>
</dbReference>
<evidence type="ECO:0000256" key="1">
    <source>
        <dbReference type="SAM" id="Phobius"/>
    </source>
</evidence>
<feature type="transmembrane region" description="Helical" evidence="1">
    <location>
        <begin position="65"/>
        <end position="84"/>
    </location>
</feature>
<reference evidence="2 3" key="1">
    <citation type="submission" date="2016-11" db="EMBL/GenBank/DDBJ databases">
        <title>Draft Genome Sequences of Nine Cyanobacterial Strains from Diverse Habitats.</title>
        <authorList>
            <person name="Zhu T."/>
            <person name="Hou S."/>
            <person name="Lu X."/>
            <person name="Hess W.R."/>
        </authorList>
    </citation>
    <scope>NUCLEOTIDE SEQUENCE [LARGE SCALE GENOMIC DNA]</scope>
    <source>
        <strain evidence="2 3">NIES-593</strain>
    </source>
</reference>
<gene>
    <name evidence="2" type="ORF">NIES593_16255</name>
</gene>
<feature type="transmembrane region" description="Helical" evidence="1">
    <location>
        <begin position="217"/>
        <end position="241"/>
    </location>
</feature>
<feature type="transmembrane region" description="Helical" evidence="1">
    <location>
        <begin position="12"/>
        <end position="33"/>
    </location>
</feature>
<feature type="transmembrane region" description="Helical" evidence="1">
    <location>
        <begin position="39"/>
        <end position="58"/>
    </location>
</feature>
<evidence type="ECO:0000313" key="3">
    <source>
        <dbReference type="Proteomes" id="UP000186868"/>
    </source>
</evidence>
<evidence type="ECO:0008006" key="4">
    <source>
        <dbReference type="Google" id="ProtNLM"/>
    </source>
</evidence>
<dbReference type="RefSeq" id="WP_073600583.1">
    <property type="nucleotide sequence ID" value="NZ_MRCB01000021.1"/>
</dbReference>
<dbReference type="OrthoDB" id="9794709at2"/>
<keyword evidence="3" id="KW-1185">Reference proteome</keyword>
<dbReference type="InterPro" id="IPR007136">
    <property type="entry name" value="DUF347"/>
</dbReference>
<comment type="caution">
    <text evidence="2">The sequence shown here is derived from an EMBL/GenBank/DDBJ whole genome shotgun (WGS) entry which is preliminary data.</text>
</comment>
<sequence length="255" mass="28049">MKKLLNRVPEVTIYFWMIKILATTVGETAADFLAFTMNLGLGGTSYIMGSLLAIVLFNQFRLKRYVPVSYWLVVVLVSIVGTLITDRLVDELGVTLMTTNIVFSVALLVVFALWYKSEKTLAMHSINTTKRELYYWAAILLTFALGTSTGDYLAEASGLGYAQSALIFGAAIAAITIAYYYFRIDAVLAFWLAYILTRPFGASIGDLLSQPAKVGGLGWGTTGTSMVFLSIIASLVIYLSLKRKKPALTSLDRQE</sequence>